<dbReference type="SMART" id="SM00355">
    <property type="entry name" value="ZnF_C2H2"/>
    <property type="match status" value="4"/>
</dbReference>
<feature type="compositionally biased region" description="Basic and acidic residues" evidence="2">
    <location>
        <begin position="8"/>
        <end position="19"/>
    </location>
</feature>
<reference evidence="4" key="1">
    <citation type="submission" date="2023-03" db="EMBL/GenBank/DDBJ databases">
        <authorList>
            <person name="Julca I."/>
        </authorList>
    </citation>
    <scope>NUCLEOTIDE SEQUENCE</scope>
</reference>
<dbReference type="AlphaFoldDB" id="A0AAV1DDY4"/>
<feature type="domain" description="C2H2-type" evidence="3">
    <location>
        <begin position="467"/>
        <end position="489"/>
    </location>
</feature>
<dbReference type="PROSITE" id="PS50157">
    <property type="entry name" value="ZINC_FINGER_C2H2_2"/>
    <property type="match status" value="4"/>
</dbReference>
<feature type="domain" description="C2H2-type" evidence="3">
    <location>
        <begin position="111"/>
        <end position="139"/>
    </location>
</feature>
<dbReference type="EMBL" id="OX459122">
    <property type="protein sequence ID" value="CAI9106087.1"/>
    <property type="molecule type" value="Genomic_DNA"/>
</dbReference>
<protein>
    <submittedName>
        <fullName evidence="4">OLC1v1005145C1</fullName>
    </submittedName>
</protein>
<dbReference type="Gene3D" id="3.30.160.60">
    <property type="entry name" value="Classic Zinc Finger"/>
    <property type="match status" value="2"/>
</dbReference>
<dbReference type="InterPro" id="IPR036236">
    <property type="entry name" value="Znf_C2H2_sf"/>
</dbReference>
<dbReference type="PANTHER" id="PTHR47591">
    <property type="entry name" value="ZINC FINGER PROTEIN ZAT2-RELATED"/>
    <property type="match status" value="1"/>
</dbReference>
<keyword evidence="1" id="KW-0479">Metal-binding</keyword>
<feature type="compositionally biased region" description="Basic and acidic residues" evidence="2">
    <location>
        <begin position="510"/>
        <end position="540"/>
    </location>
</feature>
<feature type="compositionally biased region" description="Acidic residues" evidence="2">
    <location>
        <begin position="335"/>
        <end position="352"/>
    </location>
</feature>
<dbReference type="Proteomes" id="UP001161247">
    <property type="component" value="Chromosome 5"/>
</dbReference>
<dbReference type="PANTHER" id="PTHR47591:SF1">
    <property type="entry name" value="ZINC FINGER PROTEIN ZAT2-RELATED"/>
    <property type="match status" value="1"/>
</dbReference>
<dbReference type="Pfam" id="PF13912">
    <property type="entry name" value="zf-C2H2_6"/>
    <property type="match status" value="4"/>
</dbReference>
<evidence type="ECO:0000256" key="2">
    <source>
        <dbReference type="SAM" id="MobiDB-lite"/>
    </source>
</evidence>
<feature type="region of interest" description="Disordered" evidence="2">
    <location>
        <begin position="493"/>
        <end position="540"/>
    </location>
</feature>
<sequence length="540" mass="60785">MDFNSLDRQQDERGRKNPDEDLGFDVRGSAGSSKIEAEFPTEDIPLSPPIQVPVHPHKDGNNLLFKLRINNNQKSPKEIRDSGYGSGSAAAADDDENQSRVVLNNSKKYSHFCKECNKGFSCGKALGGHMSSAHVQAKDHLRKLKMRQSESFLDKYDGEDGDEEDERYVCRLCNKEFPSRKSLYGHMRCHPERDWRGMEPPSSKSKHQRSRICTTASTVVDDYEDEEEEPDHHLDFYSNEDEEKVFDKVHEDNTFPVDNDVHVRDLSNVLGDSWGATGKRGRDAVVKMNIDMGMDSLSDYKERKKLVIAVTQLLRLVNSGEKVVTGHEVQRENFSIDDDSSNDSEETDGEDEWNSKGTNSSRGDAQMRYDYDDFNGINVQKRQRSMELEQTITPEKHACSDCNKIFSSHQALGGHRSSHNKVKMSVQNAVIQPLDGYRHGLFVPSVIPLSGDRHGVMKVAPNENTIHKCEICGKTFLSGQALGGHKRCHYTMPEGSSSSQFASNPDDDDGVKPGRKIRDFDLNEKPEVEVGEDDNHNVSS</sequence>
<keyword evidence="1" id="KW-0862">Zinc</keyword>
<dbReference type="GO" id="GO:0008270">
    <property type="term" value="F:zinc ion binding"/>
    <property type="evidence" value="ECO:0007669"/>
    <property type="project" value="UniProtKB-KW"/>
</dbReference>
<accession>A0AAV1DDY4</accession>
<gene>
    <name evidence="4" type="ORF">OLC1_LOCUS14658</name>
</gene>
<evidence type="ECO:0000313" key="5">
    <source>
        <dbReference type="Proteomes" id="UP001161247"/>
    </source>
</evidence>
<dbReference type="SUPFAM" id="SSF57667">
    <property type="entry name" value="beta-beta-alpha zinc fingers"/>
    <property type="match status" value="2"/>
</dbReference>
<feature type="region of interest" description="Disordered" evidence="2">
    <location>
        <begin position="328"/>
        <end position="368"/>
    </location>
</feature>
<dbReference type="PROSITE" id="PS00028">
    <property type="entry name" value="ZINC_FINGER_C2H2_1"/>
    <property type="match status" value="4"/>
</dbReference>
<organism evidence="4 5">
    <name type="scientific">Oldenlandia corymbosa var. corymbosa</name>
    <dbReference type="NCBI Taxonomy" id="529605"/>
    <lineage>
        <taxon>Eukaryota</taxon>
        <taxon>Viridiplantae</taxon>
        <taxon>Streptophyta</taxon>
        <taxon>Embryophyta</taxon>
        <taxon>Tracheophyta</taxon>
        <taxon>Spermatophyta</taxon>
        <taxon>Magnoliopsida</taxon>
        <taxon>eudicotyledons</taxon>
        <taxon>Gunneridae</taxon>
        <taxon>Pentapetalae</taxon>
        <taxon>asterids</taxon>
        <taxon>lamiids</taxon>
        <taxon>Gentianales</taxon>
        <taxon>Rubiaceae</taxon>
        <taxon>Rubioideae</taxon>
        <taxon>Spermacoceae</taxon>
        <taxon>Hedyotis-Oldenlandia complex</taxon>
        <taxon>Oldenlandia</taxon>
    </lineage>
</organism>
<feature type="domain" description="C2H2-type" evidence="3">
    <location>
        <begin position="397"/>
        <end position="424"/>
    </location>
</feature>
<feature type="domain" description="C2H2-type" evidence="3">
    <location>
        <begin position="168"/>
        <end position="190"/>
    </location>
</feature>
<feature type="region of interest" description="Disordered" evidence="2">
    <location>
        <begin position="74"/>
        <end position="99"/>
    </location>
</feature>
<evidence type="ECO:0000256" key="1">
    <source>
        <dbReference type="PROSITE-ProRule" id="PRU00042"/>
    </source>
</evidence>
<keyword evidence="5" id="KW-1185">Reference proteome</keyword>
<feature type="compositionally biased region" description="Polar residues" evidence="2">
    <location>
        <begin position="494"/>
        <end position="503"/>
    </location>
</feature>
<name>A0AAV1DDY4_OLDCO</name>
<evidence type="ECO:0000259" key="3">
    <source>
        <dbReference type="PROSITE" id="PS50157"/>
    </source>
</evidence>
<feature type="region of interest" description="Disordered" evidence="2">
    <location>
        <begin position="1"/>
        <end position="59"/>
    </location>
</feature>
<dbReference type="InterPro" id="IPR013087">
    <property type="entry name" value="Znf_C2H2_type"/>
</dbReference>
<proteinExistence type="predicted"/>
<keyword evidence="1" id="KW-0863">Zinc-finger</keyword>
<evidence type="ECO:0000313" key="4">
    <source>
        <dbReference type="EMBL" id="CAI9106087.1"/>
    </source>
</evidence>